<dbReference type="PANTHER" id="PTHR43585:SF2">
    <property type="entry name" value="ATP-GRASP ENZYME FSQD"/>
    <property type="match status" value="1"/>
</dbReference>
<dbReference type="HOGENOM" id="CLU_056352_0_0_0"/>
<keyword evidence="1" id="KW-0436">Ligase</keyword>
<reference evidence="6 7" key="1">
    <citation type="submission" date="2007-08" db="EMBL/GenBank/DDBJ databases">
        <title>Complete sequence of Roseiflexus castenholzii DSM 13941.</title>
        <authorList>
            <consortium name="US DOE Joint Genome Institute"/>
            <person name="Copeland A."/>
            <person name="Lucas S."/>
            <person name="Lapidus A."/>
            <person name="Barry K."/>
            <person name="Glavina del Rio T."/>
            <person name="Dalin E."/>
            <person name="Tice H."/>
            <person name="Pitluck S."/>
            <person name="Thompson L.S."/>
            <person name="Brettin T."/>
            <person name="Bruce D."/>
            <person name="Detter J.C."/>
            <person name="Han C."/>
            <person name="Tapia R."/>
            <person name="Schmutz J."/>
            <person name="Larimer F."/>
            <person name="Land M."/>
            <person name="Hauser L."/>
            <person name="Kyrpides N."/>
            <person name="Mikhailova N."/>
            <person name="Bryant D.A."/>
            <person name="Hanada S."/>
            <person name="Tsukatani Y."/>
            <person name="Richardson P."/>
        </authorList>
    </citation>
    <scope>NUCLEOTIDE SEQUENCE [LARGE SCALE GENOMIC DNA]</scope>
    <source>
        <strain evidence="7">DSM 13941 / HLO8</strain>
    </source>
</reference>
<dbReference type="KEGG" id="rca:Rcas_4094"/>
<evidence type="ECO:0000256" key="4">
    <source>
        <dbReference type="PROSITE-ProRule" id="PRU00409"/>
    </source>
</evidence>
<dbReference type="Gene3D" id="3.40.50.20">
    <property type="match status" value="1"/>
</dbReference>
<dbReference type="GO" id="GO:0005524">
    <property type="term" value="F:ATP binding"/>
    <property type="evidence" value="ECO:0007669"/>
    <property type="project" value="UniProtKB-UniRule"/>
</dbReference>
<accession>A7NRD0</accession>
<dbReference type="InterPro" id="IPR011761">
    <property type="entry name" value="ATP-grasp"/>
</dbReference>
<name>A7NRD0_ROSCS</name>
<dbReference type="Gene3D" id="3.30.1490.20">
    <property type="entry name" value="ATP-grasp fold, A domain"/>
    <property type="match status" value="1"/>
</dbReference>
<dbReference type="GO" id="GO:0046872">
    <property type="term" value="F:metal ion binding"/>
    <property type="evidence" value="ECO:0007669"/>
    <property type="project" value="InterPro"/>
</dbReference>
<dbReference type="PROSITE" id="PS50975">
    <property type="entry name" value="ATP_GRASP"/>
    <property type="match status" value="1"/>
</dbReference>
<proteinExistence type="predicted"/>
<feature type="domain" description="ATP-grasp" evidence="5">
    <location>
        <begin position="119"/>
        <end position="307"/>
    </location>
</feature>
<dbReference type="Pfam" id="PF13535">
    <property type="entry name" value="ATP-grasp_4"/>
    <property type="match status" value="1"/>
</dbReference>
<keyword evidence="3 4" id="KW-0067">ATP-binding</keyword>
<dbReference type="eggNOG" id="COG0151">
    <property type="taxonomic scope" value="Bacteria"/>
</dbReference>
<organism evidence="6 7">
    <name type="scientific">Roseiflexus castenholzii (strain DSM 13941 / HLO8)</name>
    <dbReference type="NCBI Taxonomy" id="383372"/>
    <lineage>
        <taxon>Bacteria</taxon>
        <taxon>Bacillati</taxon>
        <taxon>Chloroflexota</taxon>
        <taxon>Chloroflexia</taxon>
        <taxon>Chloroflexales</taxon>
        <taxon>Roseiflexineae</taxon>
        <taxon>Roseiflexaceae</taxon>
        <taxon>Roseiflexus</taxon>
    </lineage>
</organism>
<evidence type="ECO:0000259" key="5">
    <source>
        <dbReference type="PROSITE" id="PS50975"/>
    </source>
</evidence>
<evidence type="ECO:0000313" key="6">
    <source>
        <dbReference type="EMBL" id="ABU60126.1"/>
    </source>
</evidence>
<keyword evidence="2 4" id="KW-0547">Nucleotide-binding</keyword>
<sequence length="389" mass="44849">MTMNIVFLSPHFPPNWYLFCVRLRNLGANVLGVADEPYELLHPDLRTALTEYYRVSDLHHYDEVLRALGYFTHRYGKIQRVDSLNEYWLETEARLRTDFNIEGPKITDLPGIKRKSEMKRLFTRAQVDVARGILAHSPAQVRAFAVEVGYPLVAKPDVGVGANHTYKITSDAELDAFLSRQPEGFLIEEYVHGVIQTFDGLADRDGEPVFFTSMQYSNGVLEVVNNDDDIYYLTERDIPPDLEQAGRRILKIFNVRERFFHFEFFRTPKGRLVALEVNMRPPGGLSIDMFNYAGNIDLYNAWANVLINHRVSIPPTRLYHVCYAGRKPFRSYALTHEEVLIRFGDCIVHHQPMHPLFHRAMGAYAYLIRSPDRAEVIAIAQEIQRLSVC</sequence>
<protein>
    <submittedName>
        <fullName evidence="6">Biotin carboxylase-like protein</fullName>
    </submittedName>
</protein>
<dbReference type="AlphaFoldDB" id="A7NRD0"/>
<evidence type="ECO:0000313" key="7">
    <source>
        <dbReference type="Proteomes" id="UP000000263"/>
    </source>
</evidence>
<gene>
    <name evidence="6" type="ordered locus">Rcas_4094</name>
</gene>
<dbReference type="PANTHER" id="PTHR43585">
    <property type="entry name" value="FUMIPYRROLE BIOSYNTHESIS PROTEIN C"/>
    <property type="match status" value="1"/>
</dbReference>
<dbReference type="EMBL" id="CP000804">
    <property type="protein sequence ID" value="ABU60126.1"/>
    <property type="molecule type" value="Genomic_DNA"/>
</dbReference>
<dbReference type="Gene3D" id="3.30.470.20">
    <property type="entry name" value="ATP-grasp fold, B domain"/>
    <property type="match status" value="1"/>
</dbReference>
<keyword evidence="7" id="KW-1185">Reference proteome</keyword>
<dbReference type="InterPro" id="IPR013815">
    <property type="entry name" value="ATP_grasp_subdomain_1"/>
</dbReference>
<dbReference type="GO" id="GO:0016874">
    <property type="term" value="F:ligase activity"/>
    <property type="evidence" value="ECO:0007669"/>
    <property type="project" value="UniProtKB-KW"/>
</dbReference>
<dbReference type="InterPro" id="IPR052032">
    <property type="entry name" value="ATP-dep_AA_Ligase"/>
</dbReference>
<evidence type="ECO:0000256" key="3">
    <source>
        <dbReference type="ARBA" id="ARBA00022840"/>
    </source>
</evidence>
<evidence type="ECO:0000256" key="1">
    <source>
        <dbReference type="ARBA" id="ARBA00022598"/>
    </source>
</evidence>
<dbReference type="Proteomes" id="UP000000263">
    <property type="component" value="Chromosome"/>
</dbReference>
<dbReference type="SUPFAM" id="SSF56059">
    <property type="entry name" value="Glutathione synthetase ATP-binding domain-like"/>
    <property type="match status" value="1"/>
</dbReference>
<evidence type="ECO:0000256" key="2">
    <source>
        <dbReference type="ARBA" id="ARBA00022741"/>
    </source>
</evidence>
<dbReference type="STRING" id="383372.Rcas_4094"/>